<proteinExistence type="predicted"/>
<accession>A0A8S1MD47</accession>
<gene>
    <name evidence="1" type="ORF">PPRIM_AZ9-3.1.T0500285</name>
</gene>
<dbReference type="Proteomes" id="UP000688137">
    <property type="component" value="Unassembled WGS sequence"/>
</dbReference>
<sequence>MDTNKKVSFNTTIITQSQYTTSNSIQDDNKLVKDIQTKIHQILQGGNIENEYSNKLKCRIPLQQNVDCQKLCNKLIKFNEQYQINEFNKNQIAINNKVLRSYKFNSVLSKRRLTKSQQQKNTIQIQNTKQKSEVKQNKIFNTEWPEYQNIYDLHNLLTPNSLDMSHAYDEVQFIKSKIKKRHQDVIVIPQSNNNIIRNKKPQKFIDLDQIYAIQPNQILTSRVVFKPNNNEESLNQRKHYSFQI</sequence>
<dbReference type="EMBL" id="CAJJDM010000050">
    <property type="protein sequence ID" value="CAD8073254.1"/>
    <property type="molecule type" value="Genomic_DNA"/>
</dbReference>
<reference evidence="1" key="1">
    <citation type="submission" date="2021-01" db="EMBL/GenBank/DDBJ databases">
        <authorList>
            <consortium name="Genoscope - CEA"/>
            <person name="William W."/>
        </authorList>
    </citation>
    <scope>NUCLEOTIDE SEQUENCE</scope>
</reference>
<comment type="caution">
    <text evidence="1">The sequence shown here is derived from an EMBL/GenBank/DDBJ whole genome shotgun (WGS) entry which is preliminary data.</text>
</comment>
<dbReference type="AlphaFoldDB" id="A0A8S1MD47"/>
<organism evidence="1 2">
    <name type="scientific">Paramecium primaurelia</name>
    <dbReference type="NCBI Taxonomy" id="5886"/>
    <lineage>
        <taxon>Eukaryota</taxon>
        <taxon>Sar</taxon>
        <taxon>Alveolata</taxon>
        <taxon>Ciliophora</taxon>
        <taxon>Intramacronucleata</taxon>
        <taxon>Oligohymenophorea</taxon>
        <taxon>Peniculida</taxon>
        <taxon>Parameciidae</taxon>
        <taxon>Paramecium</taxon>
    </lineage>
</organism>
<dbReference type="OMA" id="NTEWPEY"/>
<evidence type="ECO:0000313" key="2">
    <source>
        <dbReference type="Proteomes" id="UP000688137"/>
    </source>
</evidence>
<evidence type="ECO:0000313" key="1">
    <source>
        <dbReference type="EMBL" id="CAD8073254.1"/>
    </source>
</evidence>
<protein>
    <submittedName>
        <fullName evidence="1">Uncharacterized protein</fullName>
    </submittedName>
</protein>
<keyword evidence="2" id="KW-1185">Reference proteome</keyword>
<name>A0A8S1MD47_PARPR</name>